<dbReference type="EMBL" id="ADBJ01000042">
    <property type="protein sequence ID" value="EFA77739.1"/>
    <property type="molecule type" value="Genomic_DNA"/>
</dbReference>
<evidence type="ECO:0000256" key="2">
    <source>
        <dbReference type="ARBA" id="ARBA00009037"/>
    </source>
</evidence>
<protein>
    <recommendedName>
        <fullName evidence="7">V-type proton ATPase subunit S1/VOA1 transmembrane domain-containing protein</fullName>
    </recommendedName>
</protein>
<dbReference type="RefSeq" id="XP_020429867.1">
    <property type="nucleotide sequence ID" value="XM_020583086.1"/>
</dbReference>
<evidence type="ECO:0000313" key="8">
    <source>
        <dbReference type="EMBL" id="EFA77739.1"/>
    </source>
</evidence>
<gene>
    <name evidence="8" type="ORF">PPL_12351</name>
</gene>
<feature type="transmembrane region" description="Helical" evidence="6">
    <location>
        <begin position="253"/>
        <end position="274"/>
    </location>
</feature>
<dbReference type="Pfam" id="PF20520">
    <property type="entry name" value="Ac45-VOA1_TM"/>
    <property type="match status" value="1"/>
</dbReference>
<dbReference type="Proteomes" id="UP000001396">
    <property type="component" value="Unassembled WGS sequence"/>
</dbReference>
<evidence type="ECO:0000256" key="6">
    <source>
        <dbReference type="SAM" id="Phobius"/>
    </source>
</evidence>
<dbReference type="AlphaFoldDB" id="D3BLH4"/>
<dbReference type="OMA" id="FTGICCI"/>
<comment type="subcellular location">
    <subcellularLocation>
        <location evidence="1">Membrane</location>
        <topology evidence="1">Single-pass membrane protein</topology>
    </subcellularLocation>
</comment>
<evidence type="ECO:0000259" key="7">
    <source>
        <dbReference type="Pfam" id="PF20520"/>
    </source>
</evidence>
<dbReference type="GO" id="GO:0033176">
    <property type="term" value="C:proton-transporting V-type ATPase complex"/>
    <property type="evidence" value="ECO:0007669"/>
    <property type="project" value="TreeGrafter"/>
</dbReference>
<dbReference type="InParanoid" id="D3BLH4"/>
<comment type="caution">
    <text evidence="8">The sequence shown here is derived from an EMBL/GenBank/DDBJ whole genome shotgun (WGS) entry which is preliminary data.</text>
</comment>
<dbReference type="GeneID" id="31367818"/>
<proteinExistence type="inferred from homology"/>
<keyword evidence="9" id="KW-1185">Reference proteome</keyword>
<dbReference type="GO" id="GO:0030641">
    <property type="term" value="P:regulation of cellular pH"/>
    <property type="evidence" value="ECO:0007669"/>
    <property type="project" value="TreeGrafter"/>
</dbReference>
<accession>D3BLH4</accession>
<dbReference type="PANTHER" id="PTHR12471">
    <property type="entry name" value="VACUOLAR ATP SYNTHASE SUBUNIT S1"/>
    <property type="match status" value="1"/>
</dbReference>
<reference evidence="8 9" key="1">
    <citation type="journal article" date="2011" name="Genome Res.">
        <title>Phylogeny-wide analysis of social amoeba genomes highlights ancient origins for complex intercellular communication.</title>
        <authorList>
            <person name="Heidel A.J."/>
            <person name="Lawal H.M."/>
            <person name="Felder M."/>
            <person name="Schilde C."/>
            <person name="Helps N.R."/>
            <person name="Tunggal B."/>
            <person name="Rivero F."/>
            <person name="John U."/>
            <person name="Schleicher M."/>
            <person name="Eichinger L."/>
            <person name="Platzer M."/>
            <person name="Noegel A.A."/>
            <person name="Schaap P."/>
            <person name="Gloeckner G."/>
        </authorList>
    </citation>
    <scope>NUCLEOTIDE SEQUENCE [LARGE SCALE GENOMIC DNA]</scope>
    <source>
        <strain evidence="9">ATCC 26659 / Pp 5 / PN500</strain>
    </source>
</reference>
<evidence type="ECO:0000313" key="9">
    <source>
        <dbReference type="Proteomes" id="UP000001396"/>
    </source>
</evidence>
<keyword evidence="4 6" id="KW-1133">Transmembrane helix</keyword>
<sequence>MKVVATLFLIATVLFGITIASLNIPIIGWSSNKVFIKNEILESYSADQFKELLVSLIKGSESDVISASKPEIITIFVQQQLRTDELSTIFDSYNEKPQSDLQSMKDSIEGAASSIFIPYTTTSGSFVSSVLKSISNSIEGSLVVASDSEFTVEGDRAHHLETNPIHQEYDFQQENECVNAVNNVLKGVESVSFFTGENATPLEFPMQFQDFQEPVYHFSMFQDTPNASNTTDNSTGNGTSDYFNYFPGPIIEAYLVVFILLVIFFMGLCCILDLQVPDRYEAPKQKIL</sequence>
<dbReference type="InterPro" id="IPR046756">
    <property type="entry name" value="VAS1/VOA1_TM"/>
</dbReference>
<evidence type="ECO:0000256" key="5">
    <source>
        <dbReference type="ARBA" id="ARBA00023136"/>
    </source>
</evidence>
<evidence type="ECO:0000256" key="3">
    <source>
        <dbReference type="ARBA" id="ARBA00022692"/>
    </source>
</evidence>
<evidence type="ECO:0000256" key="4">
    <source>
        <dbReference type="ARBA" id="ARBA00022989"/>
    </source>
</evidence>
<dbReference type="PANTHER" id="PTHR12471:SF7">
    <property type="entry name" value="V-TYPE PROTON ATPASE SUBUNIT S1"/>
    <property type="match status" value="1"/>
</dbReference>
<organism evidence="8 9">
    <name type="scientific">Heterostelium pallidum (strain ATCC 26659 / Pp 5 / PN500)</name>
    <name type="common">Cellular slime mold</name>
    <name type="synonym">Polysphondylium pallidum</name>
    <dbReference type="NCBI Taxonomy" id="670386"/>
    <lineage>
        <taxon>Eukaryota</taxon>
        <taxon>Amoebozoa</taxon>
        <taxon>Evosea</taxon>
        <taxon>Eumycetozoa</taxon>
        <taxon>Dictyostelia</taxon>
        <taxon>Acytosteliales</taxon>
        <taxon>Acytosteliaceae</taxon>
        <taxon>Heterostelium</taxon>
    </lineage>
</organism>
<name>D3BLH4_HETP5</name>
<comment type="similarity">
    <text evidence="2">Belongs to the vacuolar ATPase subunit S1 family.</text>
</comment>
<evidence type="ECO:0000256" key="1">
    <source>
        <dbReference type="ARBA" id="ARBA00004167"/>
    </source>
</evidence>
<dbReference type="GO" id="GO:0001671">
    <property type="term" value="F:ATPase activator activity"/>
    <property type="evidence" value="ECO:0007669"/>
    <property type="project" value="TreeGrafter"/>
</dbReference>
<feature type="domain" description="V-type proton ATPase subunit S1/VOA1 transmembrane" evidence="7">
    <location>
        <begin position="245"/>
        <end position="281"/>
    </location>
</feature>
<dbReference type="InterPro" id="IPR008388">
    <property type="entry name" value="Ac45_acc_su"/>
</dbReference>
<keyword evidence="3 6" id="KW-0812">Transmembrane</keyword>
<keyword evidence="5 6" id="KW-0472">Membrane</keyword>